<keyword evidence="2" id="KW-1185">Reference proteome</keyword>
<sequence length="97" mass="11054">MVLAHTTPPTHSQPPVLRLYFPSFTSLPVTRLQHFPHLTLRGAYLYPAPPPTYPIPIDAWHVHIPCGQQSKCCCLHAFGCTLSKREIQFLNILSYSW</sequence>
<reference evidence="1" key="1">
    <citation type="journal article" date="2023" name="Mol. Phylogenet. Evol.">
        <title>Genome-scale phylogeny and comparative genomics of the fungal order Sordariales.</title>
        <authorList>
            <person name="Hensen N."/>
            <person name="Bonometti L."/>
            <person name="Westerberg I."/>
            <person name="Brannstrom I.O."/>
            <person name="Guillou S."/>
            <person name="Cros-Aarteil S."/>
            <person name="Calhoun S."/>
            <person name="Haridas S."/>
            <person name="Kuo A."/>
            <person name="Mondo S."/>
            <person name="Pangilinan J."/>
            <person name="Riley R."/>
            <person name="LaButti K."/>
            <person name="Andreopoulos B."/>
            <person name="Lipzen A."/>
            <person name="Chen C."/>
            <person name="Yan M."/>
            <person name="Daum C."/>
            <person name="Ng V."/>
            <person name="Clum A."/>
            <person name="Steindorff A."/>
            <person name="Ohm R.A."/>
            <person name="Martin F."/>
            <person name="Silar P."/>
            <person name="Natvig D.O."/>
            <person name="Lalanne C."/>
            <person name="Gautier V."/>
            <person name="Ament-Velasquez S.L."/>
            <person name="Kruys A."/>
            <person name="Hutchinson M.I."/>
            <person name="Powell A.J."/>
            <person name="Barry K."/>
            <person name="Miller A.N."/>
            <person name="Grigoriev I.V."/>
            <person name="Debuchy R."/>
            <person name="Gladieux P."/>
            <person name="Hiltunen Thoren M."/>
            <person name="Johannesson H."/>
        </authorList>
    </citation>
    <scope>NUCLEOTIDE SEQUENCE</scope>
    <source>
        <strain evidence="1">CBS 123565</strain>
    </source>
</reference>
<reference evidence="1" key="2">
    <citation type="submission" date="2023-05" db="EMBL/GenBank/DDBJ databases">
        <authorList>
            <consortium name="Lawrence Berkeley National Laboratory"/>
            <person name="Steindorff A."/>
            <person name="Hensen N."/>
            <person name="Bonometti L."/>
            <person name="Westerberg I."/>
            <person name="Brannstrom I.O."/>
            <person name="Guillou S."/>
            <person name="Cros-Aarteil S."/>
            <person name="Calhoun S."/>
            <person name="Haridas S."/>
            <person name="Kuo A."/>
            <person name="Mondo S."/>
            <person name="Pangilinan J."/>
            <person name="Riley R."/>
            <person name="Labutti K."/>
            <person name="Andreopoulos B."/>
            <person name="Lipzen A."/>
            <person name="Chen C."/>
            <person name="Yanf M."/>
            <person name="Daum C."/>
            <person name="Ng V."/>
            <person name="Clum A."/>
            <person name="Ohm R."/>
            <person name="Martin F."/>
            <person name="Silar P."/>
            <person name="Natvig D."/>
            <person name="Lalanne C."/>
            <person name="Gautier V."/>
            <person name="Ament-Velasquez S.L."/>
            <person name="Kruys A."/>
            <person name="Hutchinson M.I."/>
            <person name="Powell A.J."/>
            <person name="Barry K."/>
            <person name="Miller A.N."/>
            <person name="Grigoriev I.V."/>
            <person name="Debuchy R."/>
            <person name="Gladieux P."/>
            <person name="Thoren M.H."/>
            <person name="Johannesson H."/>
        </authorList>
    </citation>
    <scope>NUCLEOTIDE SEQUENCE</scope>
    <source>
        <strain evidence="1">CBS 123565</strain>
    </source>
</reference>
<evidence type="ECO:0000313" key="2">
    <source>
        <dbReference type="Proteomes" id="UP001304895"/>
    </source>
</evidence>
<evidence type="ECO:0000313" key="1">
    <source>
        <dbReference type="EMBL" id="KAK4137735.1"/>
    </source>
</evidence>
<accession>A0AAN6ZFY9</accession>
<organism evidence="1 2">
    <name type="scientific">Trichocladium antarcticum</name>
    <dbReference type="NCBI Taxonomy" id="1450529"/>
    <lineage>
        <taxon>Eukaryota</taxon>
        <taxon>Fungi</taxon>
        <taxon>Dikarya</taxon>
        <taxon>Ascomycota</taxon>
        <taxon>Pezizomycotina</taxon>
        <taxon>Sordariomycetes</taxon>
        <taxon>Sordariomycetidae</taxon>
        <taxon>Sordariales</taxon>
        <taxon>Chaetomiaceae</taxon>
        <taxon>Trichocladium</taxon>
    </lineage>
</organism>
<dbReference type="EMBL" id="MU853402">
    <property type="protein sequence ID" value="KAK4137735.1"/>
    <property type="molecule type" value="Genomic_DNA"/>
</dbReference>
<dbReference type="Proteomes" id="UP001304895">
    <property type="component" value="Unassembled WGS sequence"/>
</dbReference>
<dbReference type="AlphaFoldDB" id="A0AAN6ZFY9"/>
<comment type="caution">
    <text evidence="1">The sequence shown here is derived from an EMBL/GenBank/DDBJ whole genome shotgun (WGS) entry which is preliminary data.</text>
</comment>
<protein>
    <submittedName>
        <fullName evidence="1">Uncharacterized protein</fullName>
    </submittedName>
</protein>
<name>A0AAN6ZFY9_9PEZI</name>
<proteinExistence type="predicted"/>
<gene>
    <name evidence="1" type="ORF">BT67DRAFT_119644</name>
</gene>